<dbReference type="EMBL" id="CP136920">
    <property type="protein sequence ID" value="WOO40989.1"/>
    <property type="molecule type" value="Genomic_DNA"/>
</dbReference>
<dbReference type="KEGG" id="puo:RZN69_20410"/>
<evidence type="ECO:0000313" key="2">
    <source>
        <dbReference type="Proteomes" id="UP001304300"/>
    </source>
</evidence>
<organism evidence="1 2">
    <name type="scientific">Rubellicoccus peritrichatus</name>
    <dbReference type="NCBI Taxonomy" id="3080537"/>
    <lineage>
        <taxon>Bacteria</taxon>
        <taxon>Pseudomonadati</taxon>
        <taxon>Verrucomicrobiota</taxon>
        <taxon>Opitutia</taxon>
        <taxon>Puniceicoccales</taxon>
        <taxon>Cerasicoccaceae</taxon>
        <taxon>Rubellicoccus</taxon>
    </lineage>
</organism>
<proteinExistence type="predicted"/>
<accession>A0AAQ3LAI7</accession>
<keyword evidence="2" id="KW-1185">Reference proteome</keyword>
<dbReference type="AlphaFoldDB" id="A0AAQ3LAI7"/>
<dbReference type="RefSeq" id="WP_317833296.1">
    <property type="nucleotide sequence ID" value="NZ_CP136920.1"/>
</dbReference>
<sequence length="156" mass="16523">MDKEVVYEALIAKLTEELNVTVGASKEAADYATNEESRAESKWDTQGLEASYLAAGQAAKAHELADSIKQLHSLKIELTSPRDTALRGALVECDLNGFAEWFYLAPAGGGEALDIEGTEVTVITQQSPIGSQLYGKSEGAAFSLPNGAPAKVKGIH</sequence>
<gene>
    <name evidence="1" type="ORF">RZN69_20410</name>
</gene>
<reference evidence="1 2" key="1">
    <citation type="submission" date="2023-10" db="EMBL/GenBank/DDBJ databases">
        <title>Rubellicoccus peritrichatus gen. nov., sp. nov., isolated from an algae of coral reef tank.</title>
        <authorList>
            <person name="Luo J."/>
        </authorList>
    </citation>
    <scope>NUCLEOTIDE SEQUENCE [LARGE SCALE GENOMIC DNA]</scope>
    <source>
        <strain evidence="1 2">CR14</strain>
    </source>
</reference>
<evidence type="ECO:0008006" key="3">
    <source>
        <dbReference type="Google" id="ProtNLM"/>
    </source>
</evidence>
<dbReference type="Proteomes" id="UP001304300">
    <property type="component" value="Chromosome"/>
</dbReference>
<evidence type="ECO:0000313" key="1">
    <source>
        <dbReference type="EMBL" id="WOO40989.1"/>
    </source>
</evidence>
<name>A0AAQ3LAI7_9BACT</name>
<protein>
    <recommendedName>
        <fullName evidence="3">Transcription elongation factor GreAB</fullName>
    </recommendedName>
</protein>